<dbReference type="InterPro" id="IPR000524">
    <property type="entry name" value="Tscrpt_reg_HTH_GntR"/>
</dbReference>
<dbReference type="Gene3D" id="1.20.120.530">
    <property type="entry name" value="GntR ligand-binding domain-like"/>
    <property type="match status" value="1"/>
</dbReference>
<dbReference type="PANTHER" id="PTHR43537:SF49">
    <property type="entry name" value="TRANSCRIPTIONAL REGULATORY PROTEIN"/>
    <property type="match status" value="1"/>
</dbReference>
<dbReference type="InterPro" id="IPR008920">
    <property type="entry name" value="TF_FadR/GntR_C"/>
</dbReference>
<dbReference type="InterPro" id="IPR011711">
    <property type="entry name" value="GntR_C"/>
</dbReference>
<evidence type="ECO:0000313" key="6">
    <source>
        <dbReference type="Proteomes" id="UP000198701"/>
    </source>
</evidence>
<feature type="domain" description="HTH gntR-type" evidence="4">
    <location>
        <begin position="22"/>
        <end position="92"/>
    </location>
</feature>
<keyword evidence="3" id="KW-0804">Transcription</keyword>
<dbReference type="SUPFAM" id="SSF48008">
    <property type="entry name" value="GntR ligand-binding domain-like"/>
    <property type="match status" value="1"/>
</dbReference>
<dbReference type="PANTHER" id="PTHR43537">
    <property type="entry name" value="TRANSCRIPTIONAL REGULATOR, GNTR FAMILY"/>
    <property type="match status" value="1"/>
</dbReference>
<reference evidence="5 6" key="1">
    <citation type="submission" date="2016-10" db="EMBL/GenBank/DDBJ databases">
        <authorList>
            <person name="de Groot N.N."/>
        </authorList>
    </citation>
    <scope>NUCLEOTIDE SEQUENCE [LARGE SCALE GENOMIC DNA]</scope>
    <source>
        <strain evidence="5 6">CGMCC 1.5382</strain>
    </source>
</reference>
<proteinExistence type="predicted"/>
<dbReference type="Pfam" id="PF00392">
    <property type="entry name" value="GntR"/>
    <property type="match status" value="1"/>
</dbReference>
<dbReference type="InterPro" id="IPR036388">
    <property type="entry name" value="WH-like_DNA-bd_sf"/>
</dbReference>
<name>A0A1G9GWM6_9MICO</name>
<sequence>MPQSIRPRTVTHAAVFAPLEGAGRAELVAQRLTDAIVLGILADGERLPTESLLARQFGVATVTAREALDALRRKGLVETKRGRGGGSFVTYAGAGHGRLQDERLLGLSRVQLRDLGAHYAAIAAMTAELAADRASDSDVDNLRRIVESADIVQEGAARRAQGTFRLEVSALSQSARLVREELRLQSEFGPLLWLCLRNPDYRARCRETQRGIVAAIADQDGETARRLSVLQITDAIEWLIEAKAVLETTAENTAGPTNGPKEEE</sequence>
<keyword evidence="1" id="KW-0805">Transcription regulation</keyword>
<dbReference type="STRING" id="386301.SAMN05216282_12422"/>
<accession>A0A1G9GWM6</accession>
<dbReference type="AlphaFoldDB" id="A0A1G9GWM6"/>
<dbReference type="EMBL" id="FNFU01000024">
    <property type="protein sequence ID" value="SDL05087.1"/>
    <property type="molecule type" value="Genomic_DNA"/>
</dbReference>
<evidence type="ECO:0000256" key="3">
    <source>
        <dbReference type="ARBA" id="ARBA00023163"/>
    </source>
</evidence>
<dbReference type="SMART" id="SM00345">
    <property type="entry name" value="HTH_GNTR"/>
    <property type="match status" value="1"/>
</dbReference>
<dbReference type="InterPro" id="IPR036390">
    <property type="entry name" value="WH_DNA-bd_sf"/>
</dbReference>
<keyword evidence="2" id="KW-0238">DNA-binding</keyword>
<dbReference type="RefSeq" id="WP_092324955.1">
    <property type="nucleotide sequence ID" value="NZ_FNFU01000024.1"/>
</dbReference>
<dbReference type="GO" id="GO:0003677">
    <property type="term" value="F:DNA binding"/>
    <property type="evidence" value="ECO:0007669"/>
    <property type="project" value="UniProtKB-KW"/>
</dbReference>
<organism evidence="5 6">
    <name type="scientific">Cryobacterium psychrotolerans</name>
    <dbReference type="NCBI Taxonomy" id="386301"/>
    <lineage>
        <taxon>Bacteria</taxon>
        <taxon>Bacillati</taxon>
        <taxon>Actinomycetota</taxon>
        <taxon>Actinomycetes</taxon>
        <taxon>Micrococcales</taxon>
        <taxon>Microbacteriaceae</taxon>
        <taxon>Cryobacterium</taxon>
    </lineage>
</organism>
<dbReference type="PRINTS" id="PR00035">
    <property type="entry name" value="HTHGNTR"/>
</dbReference>
<dbReference type="CDD" id="cd07377">
    <property type="entry name" value="WHTH_GntR"/>
    <property type="match status" value="1"/>
</dbReference>
<gene>
    <name evidence="5" type="ORF">SAMN05216282_12422</name>
</gene>
<dbReference type="OrthoDB" id="9784718at2"/>
<evidence type="ECO:0000313" key="5">
    <source>
        <dbReference type="EMBL" id="SDL05087.1"/>
    </source>
</evidence>
<dbReference type="GO" id="GO:0003700">
    <property type="term" value="F:DNA-binding transcription factor activity"/>
    <property type="evidence" value="ECO:0007669"/>
    <property type="project" value="InterPro"/>
</dbReference>
<dbReference type="Pfam" id="PF07729">
    <property type="entry name" value="FCD"/>
    <property type="match status" value="1"/>
</dbReference>
<evidence type="ECO:0000259" key="4">
    <source>
        <dbReference type="PROSITE" id="PS50949"/>
    </source>
</evidence>
<keyword evidence="6" id="KW-1185">Reference proteome</keyword>
<dbReference type="PROSITE" id="PS50949">
    <property type="entry name" value="HTH_GNTR"/>
    <property type="match status" value="1"/>
</dbReference>
<evidence type="ECO:0000256" key="2">
    <source>
        <dbReference type="ARBA" id="ARBA00023125"/>
    </source>
</evidence>
<protein>
    <submittedName>
        <fullName evidence="5">Transcriptional regulator, GntR family</fullName>
    </submittedName>
</protein>
<dbReference type="Proteomes" id="UP000198701">
    <property type="component" value="Unassembled WGS sequence"/>
</dbReference>
<dbReference type="Gene3D" id="1.10.10.10">
    <property type="entry name" value="Winged helix-like DNA-binding domain superfamily/Winged helix DNA-binding domain"/>
    <property type="match status" value="1"/>
</dbReference>
<dbReference type="SUPFAM" id="SSF46785">
    <property type="entry name" value="Winged helix' DNA-binding domain"/>
    <property type="match status" value="1"/>
</dbReference>
<evidence type="ECO:0000256" key="1">
    <source>
        <dbReference type="ARBA" id="ARBA00023015"/>
    </source>
</evidence>